<organism evidence="3 4">
    <name type="scientific">Phenylobacterium haematophilum</name>
    <dbReference type="NCBI Taxonomy" id="98513"/>
    <lineage>
        <taxon>Bacteria</taxon>
        <taxon>Pseudomonadati</taxon>
        <taxon>Pseudomonadota</taxon>
        <taxon>Alphaproteobacteria</taxon>
        <taxon>Caulobacterales</taxon>
        <taxon>Caulobacteraceae</taxon>
        <taxon>Phenylobacterium</taxon>
    </lineage>
</organism>
<dbReference type="EMBL" id="JACIDK010000002">
    <property type="protein sequence ID" value="MBB3890595.1"/>
    <property type="molecule type" value="Genomic_DNA"/>
</dbReference>
<dbReference type="PANTHER" id="PTHR35848">
    <property type="entry name" value="OXALATE-BINDING PROTEIN"/>
    <property type="match status" value="1"/>
</dbReference>
<sequence length="126" mass="13823">MTLPSVHNPGTPPAVVDRQSAQHYTWGDGNDGWHLSRSSDLSIIYERMAPNTQEISHHHERATQYFHVIEGVLTMCVGDDRLVLHAGQGVSILPGARHQARNETNAAIEFLVVSAPPSHGDRVNAD</sequence>
<evidence type="ECO:0000259" key="2">
    <source>
        <dbReference type="Pfam" id="PF07883"/>
    </source>
</evidence>
<dbReference type="GO" id="GO:0016853">
    <property type="term" value="F:isomerase activity"/>
    <property type="evidence" value="ECO:0007669"/>
    <property type="project" value="UniProtKB-KW"/>
</dbReference>
<dbReference type="InterPro" id="IPR014710">
    <property type="entry name" value="RmlC-like_jellyroll"/>
</dbReference>
<accession>A0A839ZVS7</accession>
<dbReference type="InterPro" id="IPR013096">
    <property type="entry name" value="Cupin_2"/>
</dbReference>
<dbReference type="GO" id="GO:0046872">
    <property type="term" value="F:metal ion binding"/>
    <property type="evidence" value="ECO:0007669"/>
    <property type="project" value="UniProtKB-KW"/>
</dbReference>
<dbReference type="RefSeq" id="WP_183770855.1">
    <property type="nucleotide sequence ID" value="NZ_JACIDK010000002.1"/>
</dbReference>
<name>A0A839ZVS7_9CAUL</name>
<dbReference type="Proteomes" id="UP000530564">
    <property type="component" value="Unassembled WGS sequence"/>
</dbReference>
<dbReference type="InterPro" id="IPR051610">
    <property type="entry name" value="GPI/OXD"/>
</dbReference>
<comment type="caution">
    <text evidence="3">The sequence shown here is derived from an EMBL/GenBank/DDBJ whole genome shotgun (WGS) entry which is preliminary data.</text>
</comment>
<gene>
    <name evidence="3" type="ORF">GGQ61_001312</name>
</gene>
<evidence type="ECO:0000256" key="1">
    <source>
        <dbReference type="ARBA" id="ARBA00022723"/>
    </source>
</evidence>
<reference evidence="3 4" key="1">
    <citation type="submission" date="2020-08" db="EMBL/GenBank/DDBJ databases">
        <title>Genomic Encyclopedia of Type Strains, Phase IV (KMG-IV): sequencing the most valuable type-strain genomes for metagenomic binning, comparative biology and taxonomic classification.</title>
        <authorList>
            <person name="Goeker M."/>
        </authorList>
    </citation>
    <scope>NUCLEOTIDE SEQUENCE [LARGE SCALE GENOMIC DNA]</scope>
    <source>
        <strain evidence="3 4">DSM 21793</strain>
    </source>
</reference>
<dbReference type="InterPro" id="IPR011051">
    <property type="entry name" value="RmlC_Cupin_sf"/>
</dbReference>
<keyword evidence="4" id="KW-1185">Reference proteome</keyword>
<dbReference type="Pfam" id="PF07883">
    <property type="entry name" value="Cupin_2"/>
    <property type="match status" value="1"/>
</dbReference>
<dbReference type="Gene3D" id="2.60.120.10">
    <property type="entry name" value="Jelly Rolls"/>
    <property type="match status" value="1"/>
</dbReference>
<dbReference type="AlphaFoldDB" id="A0A839ZVS7"/>
<dbReference type="SUPFAM" id="SSF51182">
    <property type="entry name" value="RmlC-like cupins"/>
    <property type="match status" value="1"/>
</dbReference>
<protein>
    <submittedName>
        <fullName evidence="3">Mannose-6-phosphate isomerase-like protein (Cupin superfamily)</fullName>
    </submittedName>
</protein>
<dbReference type="PANTHER" id="PTHR35848:SF9">
    <property type="entry name" value="SLL1358 PROTEIN"/>
    <property type="match status" value="1"/>
</dbReference>
<evidence type="ECO:0000313" key="3">
    <source>
        <dbReference type="EMBL" id="MBB3890595.1"/>
    </source>
</evidence>
<keyword evidence="1" id="KW-0479">Metal-binding</keyword>
<evidence type="ECO:0000313" key="4">
    <source>
        <dbReference type="Proteomes" id="UP000530564"/>
    </source>
</evidence>
<proteinExistence type="predicted"/>
<keyword evidence="3" id="KW-0413">Isomerase</keyword>
<feature type="domain" description="Cupin type-2" evidence="2">
    <location>
        <begin position="46"/>
        <end position="113"/>
    </location>
</feature>